<organism evidence="1 2">
    <name type="scientific">Coemansia linderi</name>
    <dbReference type="NCBI Taxonomy" id="2663919"/>
    <lineage>
        <taxon>Eukaryota</taxon>
        <taxon>Fungi</taxon>
        <taxon>Fungi incertae sedis</taxon>
        <taxon>Zoopagomycota</taxon>
        <taxon>Kickxellomycotina</taxon>
        <taxon>Kickxellomycetes</taxon>
        <taxon>Kickxellales</taxon>
        <taxon>Kickxellaceae</taxon>
        <taxon>Coemansia</taxon>
    </lineage>
</organism>
<evidence type="ECO:0000313" key="2">
    <source>
        <dbReference type="Proteomes" id="UP001140066"/>
    </source>
</evidence>
<dbReference type="EMBL" id="JANBUK010002695">
    <property type="protein sequence ID" value="KAJ2771003.1"/>
    <property type="molecule type" value="Genomic_DNA"/>
</dbReference>
<dbReference type="Proteomes" id="UP001140066">
    <property type="component" value="Unassembled WGS sequence"/>
</dbReference>
<accession>A0ACC1K0C1</accession>
<comment type="caution">
    <text evidence="1">The sequence shown here is derived from an EMBL/GenBank/DDBJ whole genome shotgun (WGS) entry which is preliminary data.</text>
</comment>
<proteinExistence type="predicted"/>
<protein>
    <submittedName>
        <fullName evidence="1">DNA repair protein rad50</fullName>
    </submittedName>
</protein>
<reference evidence="1" key="1">
    <citation type="submission" date="2022-07" db="EMBL/GenBank/DDBJ databases">
        <title>Phylogenomic reconstructions and comparative analyses of Kickxellomycotina fungi.</title>
        <authorList>
            <person name="Reynolds N.K."/>
            <person name="Stajich J.E."/>
            <person name="Barry K."/>
            <person name="Grigoriev I.V."/>
            <person name="Crous P."/>
            <person name="Smith M.E."/>
        </authorList>
    </citation>
    <scope>NUCLEOTIDE SEQUENCE</scope>
    <source>
        <strain evidence="1">BCRC 34191</strain>
    </source>
</reference>
<gene>
    <name evidence="1" type="primary">RAD50_2</name>
    <name evidence="1" type="ORF">GGI18_005116</name>
</gene>
<evidence type="ECO:0000313" key="1">
    <source>
        <dbReference type="EMBL" id="KAJ2771003.1"/>
    </source>
</evidence>
<feature type="non-terminal residue" evidence="1">
    <location>
        <position position="1"/>
    </location>
</feature>
<keyword evidence="2" id="KW-1185">Reference proteome</keyword>
<sequence>TFSVNCGILALDEPTTNLDQENIDSLARSLARIIKSRQEQRNFQLIVITHDEIFMQLLGKSEYADYYWRVYKDENQCSVFARRSIANN</sequence>
<name>A0ACC1K0C1_9FUNG</name>